<evidence type="ECO:0000313" key="2">
    <source>
        <dbReference type="Proteomes" id="UP000799324"/>
    </source>
</evidence>
<accession>A0A6A6T2R0</accession>
<sequence>MKWDFSVNTIVRYRPSIFSRSLQGIIGRLVIIRCPWIVLRRHQGNQYQVMSADWRFSSRSERFPGRFILCQDSCRRLYSTSARSCGAHWQLEVSSRRSQQRCDRMSPNQLSRTLPFGPSATLLQYCISRILFVASQYPSYSRLHPVTISTCMLT</sequence>
<name>A0A6A6T2R0_9PLEO</name>
<reference evidence="1" key="1">
    <citation type="journal article" date="2020" name="Stud. Mycol.">
        <title>101 Dothideomycetes genomes: a test case for predicting lifestyles and emergence of pathogens.</title>
        <authorList>
            <person name="Haridas S."/>
            <person name="Albert R."/>
            <person name="Binder M."/>
            <person name="Bloem J."/>
            <person name="Labutti K."/>
            <person name="Salamov A."/>
            <person name="Andreopoulos B."/>
            <person name="Baker S."/>
            <person name="Barry K."/>
            <person name="Bills G."/>
            <person name="Bluhm B."/>
            <person name="Cannon C."/>
            <person name="Castanera R."/>
            <person name="Culley D."/>
            <person name="Daum C."/>
            <person name="Ezra D."/>
            <person name="Gonzalez J."/>
            <person name="Henrissat B."/>
            <person name="Kuo A."/>
            <person name="Liang C."/>
            <person name="Lipzen A."/>
            <person name="Lutzoni F."/>
            <person name="Magnuson J."/>
            <person name="Mondo S."/>
            <person name="Nolan M."/>
            <person name="Ohm R."/>
            <person name="Pangilinan J."/>
            <person name="Park H.-J."/>
            <person name="Ramirez L."/>
            <person name="Alfaro M."/>
            <person name="Sun H."/>
            <person name="Tritt A."/>
            <person name="Yoshinaga Y."/>
            <person name="Zwiers L.-H."/>
            <person name="Turgeon B."/>
            <person name="Goodwin S."/>
            <person name="Spatafora J."/>
            <person name="Crous P."/>
            <person name="Grigoriev I."/>
        </authorList>
    </citation>
    <scope>NUCLEOTIDE SEQUENCE</scope>
    <source>
        <strain evidence="1">CBS 122681</strain>
    </source>
</reference>
<evidence type="ECO:0000313" key="1">
    <source>
        <dbReference type="EMBL" id="KAF2654176.1"/>
    </source>
</evidence>
<dbReference type="Proteomes" id="UP000799324">
    <property type="component" value="Unassembled WGS sequence"/>
</dbReference>
<dbReference type="AlphaFoldDB" id="A0A6A6T2R0"/>
<gene>
    <name evidence="1" type="ORF">K491DRAFT_485647</name>
</gene>
<keyword evidence="2" id="KW-1185">Reference proteome</keyword>
<organism evidence="1 2">
    <name type="scientific">Lophiostoma macrostomum CBS 122681</name>
    <dbReference type="NCBI Taxonomy" id="1314788"/>
    <lineage>
        <taxon>Eukaryota</taxon>
        <taxon>Fungi</taxon>
        <taxon>Dikarya</taxon>
        <taxon>Ascomycota</taxon>
        <taxon>Pezizomycotina</taxon>
        <taxon>Dothideomycetes</taxon>
        <taxon>Pleosporomycetidae</taxon>
        <taxon>Pleosporales</taxon>
        <taxon>Lophiostomataceae</taxon>
        <taxon>Lophiostoma</taxon>
    </lineage>
</organism>
<dbReference type="EMBL" id="MU004368">
    <property type="protein sequence ID" value="KAF2654176.1"/>
    <property type="molecule type" value="Genomic_DNA"/>
</dbReference>
<protein>
    <submittedName>
        <fullName evidence="1">Uncharacterized protein</fullName>
    </submittedName>
</protein>
<proteinExistence type="predicted"/>